<keyword evidence="2" id="KW-1185">Reference proteome</keyword>
<dbReference type="OrthoDB" id="649619at2"/>
<protein>
    <submittedName>
        <fullName evidence="1">Uncharacterized protein</fullName>
    </submittedName>
</protein>
<comment type="caution">
    <text evidence="1">The sequence shown here is derived from an EMBL/GenBank/DDBJ whole genome shotgun (WGS) entry which is preliminary data.</text>
</comment>
<dbReference type="AlphaFoldDB" id="A0A3N4PGW0"/>
<sequence>MAVELEQIALGGLFYRKGKVTQVREEHFLQMAAFAREIDPIPIDGIRLWKLGFSRNITTGASYKSWQGITLYLKPGTLNRWLVQFEGVPKVGALEYIHEVQRLWFTLFGEHLTLVAGAVKEKDRDNEKPPVPEPVAIPGDHIYDQPYYVTWDSRLLIRTGRIAVWRIGEEKTLFEWSGRRVGLTLVTGQASEEDRVLGGKWLQQHLEAVGLRNPEGEDPARYLG</sequence>
<name>A0A3N4PGW0_9BACT</name>
<proteinExistence type="predicted"/>
<dbReference type="EMBL" id="RPDH01000003">
    <property type="protein sequence ID" value="RPE05779.1"/>
    <property type="molecule type" value="Genomic_DNA"/>
</dbReference>
<accession>A0A3N4PGW0</accession>
<reference evidence="1 2" key="1">
    <citation type="submission" date="2018-11" db="EMBL/GenBank/DDBJ databases">
        <title>Chitinophaga lutea sp.nov., isolate from arsenic contaminated soil.</title>
        <authorList>
            <person name="Zong Y."/>
        </authorList>
    </citation>
    <scope>NUCLEOTIDE SEQUENCE [LARGE SCALE GENOMIC DNA]</scope>
    <source>
        <strain evidence="1 2">ZY74</strain>
    </source>
</reference>
<gene>
    <name evidence="1" type="ORF">EGT74_25790</name>
</gene>
<dbReference type="RefSeq" id="WP_123849432.1">
    <property type="nucleotide sequence ID" value="NZ_RPDH01000003.1"/>
</dbReference>
<organism evidence="1 2">
    <name type="scientific">Chitinophaga lutea</name>
    <dbReference type="NCBI Taxonomy" id="2488634"/>
    <lineage>
        <taxon>Bacteria</taxon>
        <taxon>Pseudomonadati</taxon>
        <taxon>Bacteroidota</taxon>
        <taxon>Chitinophagia</taxon>
        <taxon>Chitinophagales</taxon>
        <taxon>Chitinophagaceae</taxon>
        <taxon>Chitinophaga</taxon>
    </lineage>
</organism>
<evidence type="ECO:0000313" key="1">
    <source>
        <dbReference type="EMBL" id="RPE05779.1"/>
    </source>
</evidence>
<dbReference type="Proteomes" id="UP000278351">
    <property type="component" value="Unassembled WGS sequence"/>
</dbReference>
<evidence type="ECO:0000313" key="2">
    <source>
        <dbReference type="Proteomes" id="UP000278351"/>
    </source>
</evidence>